<feature type="domain" description="Sulfatase N-terminal" evidence="1">
    <location>
        <begin position="5"/>
        <end position="346"/>
    </location>
</feature>
<dbReference type="InterPro" id="IPR000917">
    <property type="entry name" value="Sulfatase_N"/>
</dbReference>
<dbReference type="GO" id="GO:0015024">
    <property type="term" value="F:glucuronate-2-sulfatase activity"/>
    <property type="evidence" value="ECO:0007669"/>
    <property type="project" value="TreeGrafter"/>
</dbReference>
<dbReference type="CDD" id="cd16037">
    <property type="entry name" value="sulfatase_like"/>
    <property type="match status" value="1"/>
</dbReference>
<reference evidence="3" key="1">
    <citation type="submission" date="2017-05" db="EMBL/GenBank/DDBJ databases">
        <title>Complete and WGS of Bordetella genogroups.</title>
        <authorList>
            <person name="Spilker T."/>
            <person name="Lipuma J."/>
        </authorList>
    </citation>
    <scope>NUCLEOTIDE SEQUENCE [LARGE SCALE GENOMIC DNA]</scope>
    <source>
        <strain evidence="3">AU6712</strain>
    </source>
</reference>
<evidence type="ECO:0000313" key="3">
    <source>
        <dbReference type="Proteomes" id="UP000216429"/>
    </source>
</evidence>
<dbReference type="PANTHER" id="PTHR46615:SF1">
    <property type="entry name" value="ARYLSULFATASE K"/>
    <property type="match status" value="1"/>
</dbReference>
<gene>
    <name evidence="2" type="ORF">CAL22_17500</name>
</gene>
<dbReference type="RefSeq" id="WP_094815461.1">
    <property type="nucleotide sequence ID" value="NZ_NEVU01000003.1"/>
</dbReference>
<dbReference type="GO" id="GO:0004065">
    <property type="term" value="F:arylsulfatase activity"/>
    <property type="evidence" value="ECO:0007669"/>
    <property type="project" value="TreeGrafter"/>
</dbReference>
<dbReference type="InterPro" id="IPR017850">
    <property type="entry name" value="Alkaline_phosphatase_core_sf"/>
</dbReference>
<sequence length="493" mass="54047">MKHAKNLVFIISDEHNPKILGCSGDRLVLTPNLDQLAARGTRFPAAYCNSPACVPARAVLATGRYAHDVRSWDNAHPYMGNPISWHRVLRDAGVEVASIGKLHFRSVEDDNGFSEEIIPMHVVDGVGDLGDLIRDELNIRGGVAEMANQAGPGESTYTKYDRDIAEQARRWIRTRATPDAAPWALFISLVAPHFPLTAPEEFYFRYYDDPDLPWPKQYAAPERPRHPYIVDYARSLDYDSHFDTDDKVRRAMAGYYGLVSFLDQQVGLILGELDAVGLTSCTDVIYTSDHGENLGARGLWGKTTMYEESVGVPLIAAGPSFNAGAVHRGPVTHVDLFPTVLDSLGVLAQPPVAGLRGASLAGSATVPANRVVFAEFHGMGSRTGSYMVRDERYKYVYYVGYPAQLFDLLVDPEELRDVAAEPEMVPVIERLDAELRSICDPEAINDLAKSDQSALLEKHGGKSVIQAKGDFSFSPAPGTQAVFERAAPDAANL</sequence>
<dbReference type="EMBL" id="NEVU01000003">
    <property type="protein sequence ID" value="OZI71603.1"/>
    <property type="molecule type" value="Genomic_DNA"/>
</dbReference>
<keyword evidence="3" id="KW-1185">Reference proteome</keyword>
<dbReference type="Gene3D" id="3.40.720.10">
    <property type="entry name" value="Alkaline Phosphatase, subunit A"/>
    <property type="match status" value="1"/>
</dbReference>
<proteinExistence type="predicted"/>
<dbReference type="OrthoDB" id="9766107at2"/>
<evidence type="ECO:0000313" key="2">
    <source>
        <dbReference type="EMBL" id="OZI71603.1"/>
    </source>
</evidence>
<dbReference type="InterPro" id="IPR051849">
    <property type="entry name" value="GAG-degrading_sulfatase"/>
</dbReference>
<dbReference type="Proteomes" id="UP000216429">
    <property type="component" value="Unassembled WGS sequence"/>
</dbReference>
<dbReference type="SUPFAM" id="SSF53649">
    <property type="entry name" value="Alkaline phosphatase-like"/>
    <property type="match status" value="1"/>
</dbReference>
<comment type="caution">
    <text evidence="2">The sequence shown here is derived from an EMBL/GenBank/DDBJ whole genome shotgun (WGS) entry which is preliminary data.</text>
</comment>
<dbReference type="AlphaFoldDB" id="A0A261VEL9"/>
<dbReference type="PANTHER" id="PTHR46615">
    <property type="entry name" value="ARYLSULFATASE K"/>
    <property type="match status" value="1"/>
</dbReference>
<dbReference type="Pfam" id="PF00884">
    <property type="entry name" value="Sulfatase"/>
    <property type="match status" value="1"/>
</dbReference>
<organism evidence="2 3">
    <name type="scientific">Bordetella genomosp. 12</name>
    <dbReference type="NCBI Taxonomy" id="463035"/>
    <lineage>
        <taxon>Bacteria</taxon>
        <taxon>Pseudomonadati</taxon>
        <taxon>Pseudomonadota</taxon>
        <taxon>Betaproteobacteria</taxon>
        <taxon>Burkholderiales</taxon>
        <taxon>Alcaligenaceae</taxon>
        <taxon>Bordetella</taxon>
    </lineage>
</organism>
<evidence type="ECO:0000259" key="1">
    <source>
        <dbReference type="Pfam" id="PF00884"/>
    </source>
</evidence>
<accession>A0A261VEL9</accession>
<name>A0A261VEL9_9BORD</name>
<protein>
    <submittedName>
        <fullName evidence="2">Sulfatase</fullName>
    </submittedName>
</protein>